<evidence type="ECO:0000313" key="4">
    <source>
        <dbReference type="Proteomes" id="UP000712570"/>
    </source>
</evidence>
<evidence type="ECO:0000259" key="2">
    <source>
        <dbReference type="Pfam" id="PF07883"/>
    </source>
</evidence>
<comment type="caution">
    <text evidence="3">The sequence shown here is derived from an EMBL/GenBank/DDBJ whole genome shotgun (WGS) entry which is preliminary data.</text>
</comment>
<gene>
    <name evidence="3" type="ORF">HA050_14380</name>
</gene>
<evidence type="ECO:0000256" key="1">
    <source>
        <dbReference type="SAM" id="MobiDB-lite"/>
    </source>
</evidence>
<protein>
    <submittedName>
        <fullName evidence="3">Cupin domain-containing protein</fullName>
    </submittedName>
</protein>
<dbReference type="InterPro" id="IPR011051">
    <property type="entry name" value="RmlC_Cupin_sf"/>
</dbReference>
<name>A0ABX0L1L7_9NEIS</name>
<dbReference type="SUPFAM" id="SSF51182">
    <property type="entry name" value="RmlC-like cupins"/>
    <property type="match status" value="1"/>
</dbReference>
<reference evidence="3 4" key="1">
    <citation type="submission" date="2020-03" db="EMBL/GenBank/DDBJ databases">
        <title>Draft genome sequence of environmentally isolated violet-colored cultures.</title>
        <authorList>
            <person name="Wilson H.S."/>
        </authorList>
    </citation>
    <scope>NUCLEOTIDE SEQUENCE [LARGE SCALE GENOMIC DNA]</scope>
    <source>
        <strain evidence="3 4">HSC-16F04</strain>
    </source>
</reference>
<dbReference type="Proteomes" id="UP000712570">
    <property type="component" value="Unassembled WGS sequence"/>
</dbReference>
<dbReference type="RefSeq" id="WP_166827482.1">
    <property type="nucleotide sequence ID" value="NZ_JAAOLX010000007.1"/>
</dbReference>
<dbReference type="Gene3D" id="2.60.120.10">
    <property type="entry name" value="Jelly Rolls"/>
    <property type="match status" value="1"/>
</dbReference>
<dbReference type="InterPro" id="IPR014710">
    <property type="entry name" value="RmlC-like_jellyroll"/>
</dbReference>
<dbReference type="Pfam" id="PF07883">
    <property type="entry name" value="Cupin_2"/>
    <property type="match status" value="1"/>
</dbReference>
<proteinExistence type="predicted"/>
<keyword evidence="4" id="KW-1185">Reference proteome</keyword>
<feature type="domain" description="Cupin type-2" evidence="2">
    <location>
        <begin position="44"/>
        <end position="95"/>
    </location>
</feature>
<evidence type="ECO:0000313" key="3">
    <source>
        <dbReference type="EMBL" id="NHQ87301.1"/>
    </source>
</evidence>
<feature type="region of interest" description="Disordered" evidence="1">
    <location>
        <begin position="1"/>
        <end position="20"/>
    </location>
</feature>
<sequence>MQQNIFHESSPPATGERFEPLHTQPGLLIERIISSPRIAHSEYIQPQDEWVLLLQGEARLDAAGKTVALHSGDYLFIPAQTPHTVLEVSDGAVWLAVHIGEGVGIQPADQA</sequence>
<organism evidence="3 4">
    <name type="scientific">Iodobacter violaceini</name>
    <dbReference type="NCBI Taxonomy" id="3044271"/>
    <lineage>
        <taxon>Bacteria</taxon>
        <taxon>Pseudomonadati</taxon>
        <taxon>Pseudomonadota</taxon>
        <taxon>Betaproteobacteria</taxon>
        <taxon>Neisseriales</taxon>
        <taxon>Chitinibacteraceae</taxon>
        <taxon>Iodobacter</taxon>
    </lineage>
</organism>
<dbReference type="EMBL" id="JAAOLX010000007">
    <property type="protein sequence ID" value="NHQ87301.1"/>
    <property type="molecule type" value="Genomic_DNA"/>
</dbReference>
<dbReference type="InterPro" id="IPR013096">
    <property type="entry name" value="Cupin_2"/>
</dbReference>
<accession>A0ABX0L1L7</accession>